<dbReference type="WBParaSite" id="ECPE_0001511901-mRNA-1">
    <property type="protein sequence ID" value="ECPE_0001511901-mRNA-1"/>
    <property type="gene ID" value="ECPE_0001511901"/>
</dbReference>
<dbReference type="PANTHER" id="PTHR11807:SF12">
    <property type="entry name" value="CYTOPLASMIC TRNA 2-THIOLATION PROTEIN 1"/>
    <property type="match status" value="1"/>
</dbReference>
<keyword evidence="1" id="KW-0808">Transferase</keyword>
<dbReference type="Pfam" id="PF16503">
    <property type="entry name" value="zn-ribbon_14"/>
    <property type="match status" value="1"/>
</dbReference>
<evidence type="ECO:0000256" key="1">
    <source>
        <dbReference type="ARBA" id="ARBA00022679"/>
    </source>
</evidence>
<reference evidence="5" key="1">
    <citation type="submission" date="2016-06" db="UniProtKB">
        <authorList>
            <consortium name="WormBaseParasite"/>
        </authorList>
    </citation>
    <scope>IDENTIFICATION</scope>
</reference>
<dbReference type="Proteomes" id="UP000272942">
    <property type="component" value="Unassembled WGS sequence"/>
</dbReference>
<proteinExistence type="predicted"/>
<dbReference type="GO" id="GO:0002144">
    <property type="term" value="C:cytosolic tRNA wobble base thiouridylase complex"/>
    <property type="evidence" value="ECO:0007669"/>
    <property type="project" value="TreeGrafter"/>
</dbReference>
<dbReference type="GO" id="GO:0002143">
    <property type="term" value="P:tRNA wobble position uridine thiolation"/>
    <property type="evidence" value="ECO:0007669"/>
    <property type="project" value="TreeGrafter"/>
</dbReference>
<gene>
    <name evidence="3" type="ORF">ECPE_LOCUS15079</name>
</gene>
<reference evidence="3 4" key="2">
    <citation type="submission" date="2018-11" db="EMBL/GenBank/DDBJ databases">
        <authorList>
            <consortium name="Pathogen Informatics"/>
        </authorList>
    </citation>
    <scope>NUCLEOTIDE SEQUENCE [LARGE SCALE GENOMIC DNA]</scope>
    <source>
        <strain evidence="3 4">Egypt</strain>
    </source>
</reference>
<dbReference type="GO" id="GO:0016740">
    <property type="term" value="F:transferase activity"/>
    <property type="evidence" value="ECO:0007669"/>
    <property type="project" value="UniProtKB-KW"/>
</dbReference>
<dbReference type="GO" id="GO:0000049">
    <property type="term" value="F:tRNA binding"/>
    <property type="evidence" value="ECO:0007669"/>
    <property type="project" value="TreeGrafter"/>
</dbReference>
<dbReference type="InterPro" id="IPR032442">
    <property type="entry name" value="CTU1_C"/>
</dbReference>
<name>A0A183B794_9TREM</name>
<organism evidence="5">
    <name type="scientific">Echinostoma caproni</name>
    <dbReference type="NCBI Taxonomy" id="27848"/>
    <lineage>
        <taxon>Eukaryota</taxon>
        <taxon>Metazoa</taxon>
        <taxon>Spiralia</taxon>
        <taxon>Lophotrochozoa</taxon>
        <taxon>Platyhelminthes</taxon>
        <taxon>Trematoda</taxon>
        <taxon>Digenea</taxon>
        <taxon>Plagiorchiida</taxon>
        <taxon>Echinostomata</taxon>
        <taxon>Echinostomatoidea</taxon>
        <taxon>Echinostomatidae</taxon>
        <taxon>Echinostoma</taxon>
    </lineage>
</organism>
<feature type="domain" description="Cytoplasmic tRNA 2-thiolation protein 1 C-terminal" evidence="2">
    <location>
        <begin position="40"/>
        <end position="70"/>
    </location>
</feature>
<sequence>MLNRAGDQCHIEDALDECDIITSGEQMAFREDVKMPVRSLCTKCGSVSSQPVCQACTLLDGLNAGLPQLAVGKSRDRAFFKHSDSASIEKD</sequence>
<dbReference type="OrthoDB" id="198857at2759"/>
<evidence type="ECO:0000313" key="5">
    <source>
        <dbReference type="WBParaSite" id="ECPE_0001511901-mRNA-1"/>
    </source>
</evidence>
<evidence type="ECO:0000313" key="4">
    <source>
        <dbReference type="Proteomes" id="UP000272942"/>
    </source>
</evidence>
<dbReference type="GO" id="GO:0005739">
    <property type="term" value="C:mitochondrion"/>
    <property type="evidence" value="ECO:0007669"/>
    <property type="project" value="TreeGrafter"/>
</dbReference>
<dbReference type="EMBL" id="UZAN01059445">
    <property type="protein sequence ID" value="VDP92351.1"/>
    <property type="molecule type" value="Genomic_DNA"/>
</dbReference>
<protein>
    <submittedName>
        <fullName evidence="5">Zn-ribbon_14 domain-containing protein</fullName>
    </submittedName>
</protein>
<evidence type="ECO:0000313" key="3">
    <source>
        <dbReference type="EMBL" id="VDP92351.1"/>
    </source>
</evidence>
<keyword evidence="4" id="KW-1185">Reference proteome</keyword>
<dbReference type="AlphaFoldDB" id="A0A183B794"/>
<dbReference type="PANTHER" id="PTHR11807">
    <property type="entry name" value="ATPASES OF THE PP SUPERFAMILY-RELATED"/>
    <property type="match status" value="1"/>
</dbReference>
<evidence type="ECO:0000259" key="2">
    <source>
        <dbReference type="Pfam" id="PF16503"/>
    </source>
</evidence>
<accession>A0A183B794</accession>